<protein>
    <submittedName>
        <fullName evidence="5">ABC transporter ATP-binding protein</fullName>
    </submittedName>
</protein>
<evidence type="ECO:0000256" key="2">
    <source>
        <dbReference type="ARBA" id="ARBA00022741"/>
    </source>
</evidence>
<proteinExistence type="predicted"/>
<dbReference type="RefSeq" id="WP_008787722.1">
    <property type="nucleotide sequence ID" value="NZ_QUSL01000020.1"/>
</dbReference>
<dbReference type="EMBL" id="QUSL01000020">
    <property type="protein sequence ID" value="RGD83782.1"/>
    <property type="molecule type" value="Genomic_DNA"/>
</dbReference>
<keyword evidence="1" id="KW-0813">Transport</keyword>
<evidence type="ECO:0000256" key="3">
    <source>
        <dbReference type="ARBA" id="ARBA00022840"/>
    </source>
</evidence>
<dbReference type="PANTHER" id="PTHR42939:SF1">
    <property type="entry name" value="ABC TRANSPORTER ATP-BINDING PROTEIN ALBC-RELATED"/>
    <property type="match status" value="1"/>
</dbReference>
<evidence type="ECO:0000259" key="4">
    <source>
        <dbReference type="PROSITE" id="PS50893"/>
    </source>
</evidence>
<evidence type="ECO:0000256" key="1">
    <source>
        <dbReference type="ARBA" id="ARBA00022448"/>
    </source>
</evidence>
<dbReference type="InterPro" id="IPR003593">
    <property type="entry name" value="AAA+_ATPase"/>
</dbReference>
<dbReference type="GeneID" id="78228982"/>
<evidence type="ECO:0000313" key="6">
    <source>
        <dbReference type="Proteomes" id="UP000261032"/>
    </source>
</evidence>
<dbReference type="SMART" id="SM00382">
    <property type="entry name" value="AAA"/>
    <property type="match status" value="1"/>
</dbReference>
<dbReference type="Gene3D" id="3.40.50.300">
    <property type="entry name" value="P-loop containing nucleotide triphosphate hydrolases"/>
    <property type="match status" value="1"/>
</dbReference>
<dbReference type="PANTHER" id="PTHR42939">
    <property type="entry name" value="ABC TRANSPORTER ATP-BINDING PROTEIN ALBC-RELATED"/>
    <property type="match status" value="1"/>
</dbReference>
<dbReference type="InterPro" id="IPR051782">
    <property type="entry name" value="ABC_Transporter_VariousFunc"/>
</dbReference>
<keyword evidence="3 5" id="KW-0067">ATP-binding</keyword>
<dbReference type="AlphaFoldDB" id="A0A3E3ECL5"/>
<dbReference type="GO" id="GO:0016887">
    <property type="term" value="F:ATP hydrolysis activity"/>
    <property type="evidence" value="ECO:0007669"/>
    <property type="project" value="InterPro"/>
</dbReference>
<dbReference type="Proteomes" id="UP000261032">
    <property type="component" value="Unassembled WGS sequence"/>
</dbReference>
<dbReference type="GO" id="GO:0005524">
    <property type="term" value="F:ATP binding"/>
    <property type="evidence" value="ECO:0007669"/>
    <property type="project" value="UniProtKB-KW"/>
</dbReference>
<keyword evidence="2" id="KW-0547">Nucleotide-binding</keyword>
<gene>
    <name evidence="5" type="ORF">DXB93_12175</name>
</gene>
<dbReference type="PROSITE" id="PS50893">
    <property type="entry name" value="ABC_TRANSPORTER_2"/>
    <property type="match status" value="1"/>
</dbReference>
<dbReference type="SUPFAM" id="SSF52540">
    <property type="entry name" value="P-loop containing nucleoside triphosphate hydrolases"/>
    <property type="match status" value="1"/>
</dbReference>
<comment type="caution">
    <text evidence="5">The sequence shown here is derived from an EMBL/GenBank/DDBJ whole genome shotgun (WGS) entry which is preliminary data.</text>
</comment>
<dbReference type="InterPro" id="IPR027417">
    <property type="entry name" value="P-loop_NTPase"/>
</dbReference>
<dbReference type="Pfam" id="PF00005">
    <property type="entry name" value="ABC_tran"/>
    <property type="match status" value="1"/>
</dbReference>
<reference evidence="5 6" key="1">
    <citation type="submission" date="2018-08" db="EMBL/GenBank/DDBJ databases">
        <title>A genome reference for cultivated species of the human gut microbiota.</title>
        <authorList>
            <person name="Zou Y."/>
            <person name="Xue W."/>
            <person name="Luo G."/>
        </authorList>
    </citation>
    <scope>NUCLEOTIDE SEQUENCE [LARGE SCALE GENOMIC DNA]</scope>
    <source>
        <strain evidence="5 6">OM06-4</strain>
    </source>
</reference>
<evidence type="ECO:0000313" key="5">
    <source>
        <dbReference type="EMBL" id="RGD83782.1"/>
    </source>
</evidence>
<feature type="domain" description="ABC transporter" evidence="4">
    <location>
        <begin position="7"/>
        <end position="210"/>
    </location>
</feature>
<accession>A0A3E3ECL5</accession>
<name>A0A3E3ECL5_9FIRM</name>
<organism evidence="5 6">
    <name type="scientific">Thomasclavelia ramosa</name>
    <dbReference type="NCBI Taxonomy" id="1547"/>
    <lineage>
        <taxon>Bacteria</taxon>
        <taxon>Bacillati</taxon>
        <taxon>Bacillota</taxon>
        <taxon>Erysipelotrichia</taxon>
        <taxon>Erysipelotrichales</taxon>
        <taxon>Coprobacillaceae</taxon>
        <taxon>Thomasclavelia</taxon>
    </lineage>
</organism>
<dbReference type="InterPro" id="IPR003439">
    <property type="entry name" value="ABC_transporter-like_ATP-bd"/>
</dbReference>
<sequence length="212" mass="24388">MKNTNILEVKNLTFGYEDEPVLENFNMSISKNEILLIDGENGAGKTTLLKCITNIINNGKNIFINGVEVFSDKSVLKNISFIMSEDTLYDYLTLKENIIFFKTLFDEDDEYVDNVKSLCNELAIDKYEDYLIKNLSQGTRNKLYLSIMLSKKHNILILDEPFTALDKNTQSIMINKIKSNSKEKEKCVIMVTHVSEFKEISTRVMTINKILN</sequence>